<sequence length="297" mass="33164">MAGPVSDTHRITYRENIILALQERKAIFDDAFMFDGGLKGKQVQMTDIIGATEARVDAPEGGDTPDVEATHEPVWVRPRRIDWGKVIKKEDQIKALTDYKSEYVQGGALAVVRKKNIILSDAFFNARLIGSEVPVATPWAGSTVPQTVGSDDGSTAVGMNVKKILRAFKLLEDKEIVVEEEDIYLALDPQEIEDLYYDLTYVNKDYRSKAVLEEKRVLSILGIPIIPTKRIADDSANVSAAALWCKSGMVWGEFDPVSVKSEPNPAKQYREHPYIETWIGATRLQDEKVIKILNKQG</sequence>
<dbReference type="Proteomes" id="UP001595976">
    <property type="component" value="Unassembled WGS sequence"/>
</dbReference>
<dbReference type="RefSeq" id="WP_260349397.1">
    <property type="nucleotide sequence ID" value="NZ_JAOAOS010000015.1"/>
</dbReference>
<organism evidence="1 2">
    <name type="scientific">Bosea minatitlanensis</name>
    <dbReference type="NCBI Taxonomy" id="128782"/>
    <lineage>
        <taxon>Bacteria</taxon>
        <taxon>Pseudomonadati</taxon>
        <taxon>Pseudomonadota</taxon>
        <taxon>Alphaproteobacteria</taxon>
        <taxon>Hyphomicrobiales</taxon>
        <taxon>Boseaceae</taxon>
        <taxon>Bosea</taxon>
    </lineage>
</organism>
<evidence type="ECO:0000313" key="2">
    <source>
        <dbReference type="Proteomes" id="UP001595976"/>
    </source>
</evidence>
<protein>
    <submittedName>
        <fullName evidence="1">Phage capsid protein</fullName>
    </submittedName>
</protein>
<proteinExistence type="predicted"/>
<keyword evidence="2" id="KW-1185">Reference proteome</keyword>
<dbReference type="InterPro" id="IPR045565">
    <property type="entry name" value="Phage_capsid_2"/>
</dbReference>
<reference evidence="2" key="1">
    <citation type="journal article" date="2019" name="Int. J. Syst. Evol. Microbiol.">
        <title>The Global Catalogue of Microorganisms (GCM) 10K type strain sequencing project: providing services to taxonomists for standard genome sequencing and annotation.</title>
        <authorList>
            <consortium name="The Broad Institute Genomics Platform"/>
            <consortium name="The Broad Institute Genome Sequencing Center for Infectious Disease"/>
            <person name="Wu L."/>
            <person name="Ma J."/>
        </authorList>
    </citation>
    <scope>NUCLEOTIDE SEQUENCE [LARGE SCALE GENOMIC DNA]</scope>
    <source>
        <strain evidence="2">CGMCC 1.15643</strain>
    </source>
</reference>
<accession>A0ABW0EVY4</accession>
<dbReference type="Pfam" id="PF19821">
    <property type="entry name" value="Phage_capsid_2"/>
    <property type="match status" value="1"/>
</dbReference>
<comment type="caution">
    <text evidence="1">The sequence shown here is derived from an EMBL/GenBank/DDBJ whole genome shotgun (WGS) entry which is preliminary data.</text>
</comment>
<dbReference type="EMBL" id="JBHSLI010000001">
    <property type="protein sequence ID" value="MFC5291458.1"/>
    <property type="molecule type" value="Genomic_DNA"/>
</dbReference>
<name>A0ABW0EVY4_9HYPH</name>
<gene>
    <name evidence="1" type="ORF">ACFPK2_00460</name>
</gene>
<evidence type="ECO:0000313" key="1">
    <source>
        <dbReference type="EMBL" id="MFC5291458.1"/>
    </source>
</evidence>